<reference evidence="1 2" key="1">
    <citation type="submission" date="2016-11" db="EMBL/GenBank/DDBJ databases">
        <authorList>
            <person name="Jaros S."/>
            <person name="Januszkiewicz K."/>
            <person name="Wedrychowicz H."/>
        </authorList>
    </citation>
    <scope>NUCLEOTIDE SEQUENCE [LARGE SCALE GENOMIC DNA]</scope>
    <source>
        <strain evidence="1 2">GAS138</strain>
    </source>
</reference>
<evidence type="ECO:0000313" key="1">
    <source>
        <dbReference type="EMBL" id="SHG79593.1"/>
    </source>
</evidence>
<dbReference type="Proteomes" id="UP000189796">
    <property type="component" value="Chromosome I"/>
</dbReference>
<accession>A0A1M5MS32</accession>
<dbReference type="EMBL" id="LT670817">
    <property type="protein sequence ID" value="SHG79593.1"/>
    <property type="molecule type" value="Genomic_DNA"/>
</dbReference>
<name>A0A1M5MS32_9BRAD</name>
<organism evidence="1 2">
    <name type="scientific">Bradyrhizobium erythrophlei</name>
    <dbReference type="NCBI Taxonomy" id="1437360"/>
    <lineage>
        <taxon>Bacteria</taxon>
        <taxon>Pseudomonadati</taxon>
        <taxon>Pseudomonadota</taxon>
        <taxon>Alphaproteobacteria</taxon>
        <taxon>Hyphomicrobiales</taxon>
        <taxon>Nitrobacteraceae</taxon>
        <taxon>Bradyrhizobium</taxon>
    </lineage>
</organism>
<evidence type="ECO:0000313" key="2">
    <source>
        <dbReference type="Proteomes" id="UP000189796"/>
    </source>
</evidence>
<sequence>MFDVYLNSKGDLLVVPRGLPIPNSETGRWRKKKTKVGAVSDEIRLAIQRHGYYRRKLGEAVSTYNRMAARSKKCDPKTASALLLLLRCAKHGRRADPSQSHASDPDDR</sequence>
<protein>
    <submittedName>
        <fullName evidence="1">Uncharacterized protein</fullName>
    </submittedName>
</protein>
<dbReference type="AlphaFoldDB" id="A0A1M5MS32"/>
<gene>
    <name evidence="1" type="ORF">SAMN05443248_2684</name>
</gene>
<proteinExistence type="predicted"/>